<dbReference type="InterPro" id="IPR024756">
    <property type="entry name" value="PCDO_beta_N"/>
</dbReference>
<feature type="domain" description="Intradiol ring-cleavage dioxygenases" evidence="4">
    <location>
        <begin position="82"/>
        <end position="110"/>
    </location>
</feature>
<protein>
    <submittedName>
        <fullName evidence="5">Protocatechuate 3,4-dioxygenase subunit beta</fullName>
        <ecNumber evidence="5">1.13.11.3</ecNumber>
    </submittedName>
</protein>
<keyword evidence="2" id="KW-0223">Dioxygenase</keyword>
<dbReference type="Pfam" id="PF00775">
    <property type="entry name" value="Dioxygenase_C"/>
    <property type="match status" value="1"/>
</dbReference>
<dbReference type="InterPro" id="IPR050770">
    <property type="entry name" value="Intradiol_RC_Dioxygenase"/>
</dbReference>
<dbReference type="RefSeq" id="WP_308714573.1">
    <property type="nucleotide sequence ID" value="NZ_JAVHUY010000021.1"/>
</dbReference>
<dbReference type="NCBIfam" id="TIGR02422">
    <property type="entry name" value="protocat_beta"/>
    <property type="match status" value="1"/>
</dbReference>
<sequence>MSVADRLVVPGYRRDDAGTHPPLLSPGYKSTVLRAPGQAPLLLPHTLTEVTGPLLGEGRVTADDSDLTRYSDGEAQGQRIVVHGQVRDSDGRPVPDTLVEVWQANAGGRYRHKWDQHDAPLDPHFAGVGRALTDSLGRYRFVTVKPGAYPWRNHFNAWRPAHIHFSLFGRAFTQRLVTQMYFPDDPLFPHDPIYNSVPEEARHRMVSRFDLSATVEEWALGFEFDIVLRGREATPTEEP</sequence>
<dbReference type="PANTHER" id="PTHR33711:SF10">
    <property type="entry name" value="INTRADIOL RING-CLEAVAGE DIOXYGENASES DOMAIN-CONTAINING PROTEIN"/>
    <property type="match status" value="1"/>
</dbReference>
<dbReference type="Gene3D" id="2.60.130.10">
    <property type="entry name" value="Aromatic compound dioxygenase"/>
    <property type="match status" value="1"/>
</dbReference>
<evidence type="ECO:0000313" key="6">
    <source>
        <dbReference type="Proteomes" id="UP001230908"/>
    </source>
</evidence>
<gene>
    <name evidence="5" type="primary">pcaH</name>
    <name evidence="5" type="ORF">RB614_22530</name>
</gene>
<dbReference type="InterPro" id="IPR012785">
    <property type="entry name" value="Protocat_dOase_b"/>
</dbReference>
<dbReference type="EMBL" id="JAVHUY010000021">
    <property type="protein sequence ID" value="MDQ7907296.1"/>
    <property type="molecule type" value="Genomic_DNA"/>
</dbReference>
<dbReference type="InterPro" id="IPR000627">
    <property type="entry name" value="Intradiol_dOase_C"/>
</dbReference>
<dbReference type="PROSITE" id="PS00083">
    <property type="entry name" value="INTRADIOL_DIOXYGENAS"/>
    <property type="match status" value="1"/>
</dbReference>
<keyword evidence="3 5" id="KW-0560">Oxidoreductase</keyword>
<dbReference type="Proteomes" id="UP001230908">
    <property type="component" value="Unassembled WGS sequence"/>
</dbReference>
<dbReference type="GO" id="GO:0018578">
    <property type="term" value="F:protocatechuate 3,4-dioxygenase activity"/>
    <property type="evidence" value="ECO:0007669"/>
    <property type="project" value="UniProtKB-EC"/>
</dbReference>
<evidence type="ECO:0000256" key="2">
    <source>
        <dbReference type="ARBA" id="ARBA00022964"/>
    </source>
</evidence>
<dbReference type="PANTHER" id="PTHR33711">
    <property type="entry name" value="DIOXYGENASE, PUTATIVE (AFU_ORTHOLOGUE AFUA_2G02910)-RELATED"/>
    <property type="match status" value="1"/>
</dbReference>
<comment type="caution">
    <text evidence="5">The sequence shown here is derived from an EMBL/GenBank/DDBJ whole genome shotgun (WGS) entry which is preliminary data.</text>
</comment>
<organism evidence="5 6">
    <name type="scientific">Phytohabitans maris</name>
    <dbReference type="NCBI Taxonomy" id="3071409"/>
    <lineage>
        <taxon>Bacteria</taxon>
        <taxon>Bacillati</taxon>
        <taxon>Actinomycetota</taxon>
        <taxon>Actinomycetes</taxon>
        <taxon>Micromonosporales</taxon>
        <taxon>Micromonosporaceae</taxon>
    </lineage>
</organism>
<accession>A0ABU0ZL46</accession>
<dbReference type="EC" id="1.13.11.3" evidence="5"/>
<evidence type="ECO:0000313" key="5">
    <source>
        <dbReference type="EMBL" id="MDQ7907296.1"/>
    </source>
</evidence>
<reference evidence="5 6" key="1">
    <citation type="submission" date="2023-08" db="EMBL/GenBank/DDBJ databases">
        <title>Phytohabitans sansha sp. nov., isolated from marine sediment.</title>
        <authorList>
            <person name="Zhao Y."/>
            <person name="Yi K."/>
        </authorList>
    </citation>
    <scope>NUCLEOTIDE SEQUENCE [LARGE SCALE GENOMIC DNA]</scope>
    <source>
        <strain evidence="5 6">ZYX-F-186</strain>
    </source>
</reference>
<evidence type="ECO:0000256" key="3">
    <source>
        <dbReference type="ARBA" id="ARBA00023002"/>
    </source>
</evidence>
<dbReference type="Pfam" id="PF12391">
    <property type="entry name" value="PCDO_beta_N"/>
    <property type="match status" value="1"/>
</dbReference>
<dbReference type="InterPro" id="IPR015889">
    <property type="entry name" value="Intradiol_dOase_core"/>
</dbReference>
<keyword evidence="6" id="KW-1185">Reference proteome</keyword>
<proteinExistence type="inferred from homology"/>
<name>A0ABU0ZL46_9ACTN</name>
<comment type="similarity">
    <text evidence="1">Belongs to the intradiol ring-cleavage dioxygenase family.</text>
</comment>
<dbReference type="SUPFAM" id="SSF49482">
    <property type="entry name" value="Aromatic compound dioxygenase"/>
    <property type="match status" value="1"/>
</dbReference>
<evidence type="ECO:0000256" key="1">
    <source>
        <dbReference type="ARBA" id="ARBA00007825"/>
    </source>
</evidence>
<evidence type="ECO:0000259" key="4">
    <source>
        <dbReference type="PROSITE" id="PS00083"/>
    </source>
</evidence>